<evidence type="ECO:0000256" key="8">
    <source>
        <dbReference type="ARBA" id="ARBA00023303"/>
    </source>
</evidence>
<keyword evidence="12" id="KW-1185">Reference proteome</keyword>
<keyword evidence="2" id="KW-0813">Transport</keyword>
<dbReference type="GO" id="GO:0005886">
    <property type="term" value="C:plasma membrane"/>
    <property type="evidence" value="ECO:0007669"/>
    <property type="project" value="TreeGrafter"/>
</dbReference>
<dbReference type="PROSITE" id="PS00889">
    <property type="entry name" value="CNMP_BINDING_2"/>
    <property type="match status" value="1"/>
</dbReference>
<feature type="compositionally biased region" description="Acidic residues" evidence="9">
    <location>
        <begin position="578"/>
        <end position="588"/>
    </location>
</feature>
<evidence type="ECO:0000259" key="11">
    <source>
        <dbReference type="PROSITE" id="PS50042"/>
    </source>
</evidence>
<proteinExistence type="predicted"/>
<dbReference type="InterPro" id="IPR000595">
    <property type="entry name" value="cNMP-bd_dom"/>
</dbReference>
<evidence type="ECO:0000256" key="6">
    <source>
        <dbReference type="ARBA" id="ARBA00023136"/>
    </source>
</evidence>
<dbReference type="CTD" id="37479"/>
<evidence type="ECO:0000256" key="9">
    <source>
        <dbReference type="SAM" id="MobiDB-lite"/>
    </source>
</evidence>
<dbReference type="SMART" id="SM00100">
    <property type="entry name" value="cNMP"/>
    <property type="match status" value="1"/>
</dbReference>
<dbReference type="InterPro" id="IPR018490">
    <property type="entry name" value="cNMP-bd_dom_sf"/>
</dbReference>
<organism evidence="13">
    <name type="scientific">Thrips palmi</name>
    <name type="common">Melon thrips</name>
    <dbReference type="NCBI Taxonomy" id="161013"/>
    <lineage>
        <taxon>Eukaryota</taxon>
        <taxon>Metazoa</taxon>
        <taxon>Ecdysozoa</taxon>
        <taxon>Arthropoda</taxon>
        <taxon>Hexapoda</taxon>
        <taxon>Insecta</taxon>
        <taxon>Pterygota</taxon>
        <taxon>Neoptera</taxon>
        <taxon>Paraneoptera</taxon>
        <taxon>Thysanoptera</taxon>
        <taxon>Terebrantia</taxon>
        <taxon>Thripoidea</taxon>
        <taxon>Thripidae</taxon>
        <taxon>Thrips</taxon>
    </lineage>
</organism>
<dbReference type="FunFam" id="2.60.120.10:FF:000020">
    <property type="entry name" value="Cyclic nucleotide-gated channel beta 3"/>
    <property type="match status" value="1"/>
</dbReference>
<keyword evidence="8" id="KW-0407">Ion channel</keyword>
<sequence length="689" mass="77643">MGRWHWFPPSPSGCSDAKESDVPHVSWQRDTLSDYCIGRPTPTPELEQLVDFAIRNEPRERERDELERHVDTFSDELELVEPTSLGGRFVQSLRNGGALHPQSYWHLAWLLLVSAGFMYNCITIPLRSTFPYQTPSNWGTWFVFDTACDVVYLLDLVLVKPHVIFVYDGFWVRDKRLTRKHYFAKWQFKLDILSLTPLDLLYLKYGTENVLFRLPRILKIQTFWELFDHLDSLLMSPYLVRVARTLCYMMFLVHLNACGYYAFSAREGLGANNWTYRGGDGNAYIRCFYFATKTATSVGKNPRPETEGEYLFMTCSWLMGVFVFALLIGQIRDIVATASRTRTEHRKRLDETLEHMRGLSLPDHVQRRVQSWFTFADQHQPFDEGKILNSLPQKLKTDVAIDVHGGTLAKVTLFNKITDPALIRDLVLKLRSVLYLPGDFICRKNEVGKEMYIVKTGQVEVLAPTNGEVLATLGEGSVFGEISLLALAGGNRRTADVRSKGFSNLFVLSKNDLHETLVYYPDAQKVLKQKAEALMQENADRERRENHLARGSPTTSQEAAEDTEDDSDGTVSSAGNAESEEEQAESPQDEPQSSSLQHNHHPMVMIKVTPELSPPPPERAVDSEAVVVEAVPDGVPDGNAVPTAWAYGPDATDTLLPSVHVTQATDHDSDLTDVTCASLTSRTSRSSAT</sequence>
<dbReference type="FunFam" id="1.10.287.630:FF:000001">
    <property type="entry name" value="Cyclic nucleotide-gated channel alpha 3"/>
    <property type="match status" value="1"/>
</dbReference>
<keyword evidence="3 10" id="KW-0812">Transmembrane</keyword>
<evidence type="ECO:0000313" key="13">
    <source>
        <dbReference type="RefSeq" id="XP_034244976.1"/>
    </source>
</evidence>
<accession>A0A6P8Z582</accession>
<feature type="region of interest" description="Disordered" evidence="9">
    <location>
        <begin position="537"/>
        <end position="597"/>
    </location>
</feature>
<feature type="transmembrane region" description="Helical" evidence="10">
    <location>
        <begin position="310"/>
        <end position="329"/>
    </location>
</feature>
<dbReference type="InParanoid" id="A0A6P8Z582"/>
<evidence type="ECO:0000256" key="1">
    <source>
        <dbReference type="ARBA" id="ARBA00004141"/>
    </source>
</evidence>
<dbReference type="GO" id="GO:0005223">
    <property type="term" value="F:intracellularly cGMP-activated cation channel activity"/>
    <property type="evidence" value="ECO:0007669"/>
    <property type="project" value="TreeGrafter"/>
</dbReference>
<keyword evidence="7" id="KW-1071">Ligand-gated ion channel</keyword>
<evidence type="ECO:0000256" key="5">
    <source>
        <dbReference type="ARBA" id="ARBA00023065"/>
    </source>
</evidence>
<dbReference type="PANTHER" id="PTHR45638:SF1">
    <property type="entry name" value="CYCLIC NUCLEOTIDE-GATED ION CHANNEL SUBUNIT B, ISOFORM A"/>
    <property type="match status" value="1"/>
</dbReference>
<protein>
    <submittedName>
        <fullName evidence="13">Cyclic nucleotide-gated cation channel beta-3</fullName>
    </submittedName>
</protein>
<comment type="subcellular location">
    <subcellularLocation>
        <location evidence="1">Membrane</location>
        <topology evidence="1">Multi-pass membrane protein</topology>
    </subcellularLocation>
</comment>
<gene>
    <name evidence="13" type="primary">LOC117647362</name>
</gene>
<dbReference type="Gene3D" id="1.10.287.630">
    <property type="entry name" value="Helix hairpin bin"/>
    <property type="match status" value="1"/>
</dbReference>
<evidence type="ECO:0000256" key="3">
    <source>
        <dbReference type="ARBA" id="ARBA00022692"/>
    </source>
</evidence>
<dbReference type="GO" id="GO:0044877">
    <property type="term" value="F:protein-containing complex binding"/>
    <property type="evidence" value="ECO:0007669"/>
    <property type="project" value="TreeGrafter"/>
</dbReference>
<dbReference type="OrthoDB" id="421226at2759"/>
<dbReference type="Gene3D" id="1.10.287.70">
    <property type="match status" value="1"/>
</dbReference>
<dbReference type="InterPro" id="IPR014710">
    <property type="entry name" value="RmlC-like_jellyroll"/>
</dbReference>
<dbReference type="AlphaFoldDB" id="A0A6P8Z582"/>
<dbReference type="SUPFAM" id="SSF51206">
    <property type="entry name" value="cAMP-binding domain-like"/>
    <property type="match status" value="1"/>
</dbReference>
<dbReference type="PROSITE" id="PS50042">
    <property type="entry name" value="CNMP_BINDING_3"/>
    <property type="match status" value="1"/>
</dbReference>
<evidence type="ECO:0000256" key="10">
    <source>
        <dbReference type="SAM" id="Phobius"/>
    </source>
</evidence>
<evidence type="ECO:0000313" key="12">
    <source>
        <dbReference type="Proteomes" id="UP000515158"/>
    </source>
</evidence>
<dbReference type="GO" id="GO:0017071">
    <property type="term" value="C:intracellular cyclic nucleotide activated cation channel complex"/>
    <property type="evidence" value="ECO:0007669"/>
    <property type="project" value="TreeGrafter"/>
</dbReference>
<dbReference type="Pfam" id="PF00027">
    <property type="entry name" value="cNMP_binding"/>
    <property type="match status" value="1"/>
</dbReference>
<evidence type="ECO:0000256" key="2">
    <source>
        <dbReference type="ARBA" id="ARBA00022448"/>
    </source>
</evidence>
<dbReference type="Pfam" id="PF00520">
    <property type="entry name" value="Ion_trans"/>
    <property type="match status" value="1"/>
</dbReference>
<dbReference type="InterPro" id="IPR050866">
    <property type="entry name" value="CNG_cation_channel"/>
</dbReference>
<feature type="domain" description="Cyclic nucleotide-binding" evidence="11">
    <location>
        <begin position="414"/>
        <end position="517"/>
    </location>
</feature>
<keyword evidence="4 10" id="KW-1133">Transmembrane helix</keyword>
<dbReference type="PANTHER" id="PTHR45638">
    <property type="entry name" value="CYCLIC NUCLEOTIDE-GATED CATION CHANNEL SUBUNIT A"/>
    <property type="match status" value="1"/>
</dbReference>
<feature type="transmembrane region" description="Helical" evidence="10">
    <location>
        <begin position="150"/>
        <end position="172"/>
    </location>
</feature>
<keyword evidence="5" id="KW-0406">Ion transport</keyword>
<dbReference type="SUPFAM" id="SSF81324">
    <property type="entry name" value="Voltage-gated potassium channels"/>
    <property type="match status" value="1"/>
</dbReference>
<dbReference type="GeneID" id="117647362"/>
<evidence type="ECO:0000256" key="7">
    <source>
        <dbReference type="ARBA" id="ARBA00023286"/>
    </source>
</evidence>
<dbReference type="RefSeq" id="XP_034244976.1">
    <property type="nucleotide sequence ID" value="XM_034389085.1"/>
</dbReference>
<reference evidence="13" key="1">
    <citation type="submission" date="2025-08" db="UniProtKB">
        <authorList>
            <consortium name="RefSeq"/>
        </authorList>
    </citation>
    <scope>IDENTIFICATION</scope>
    <source>
        <tissue evidence="13">Total insect</tissue>
    </source>
</reference>
<dbReference type="FunFam" id="1.10.287.70:FF:000149">
    <property type="entry name" value="Cyclic nucleotide-gated cation channel beta-1"/>
    <property type="match status" value="1"/>
</dbReference>
<evidence type="ECO:0000256" key="4">
    <source>
        <dbReference type="ARBA" id="ARBA00022989"/>
    </source>
</evidence>
<keyword evidence="6 10" id="KW-0472">Membrane</keyword>
<dbReference type="GO" id="GO:0030553">
    <property type="term" value="F:cGMP binding"/>
    <property type="evidence" value="ECO:0007669"/>
    <property type="project" value="TreeGrafter"/>
</dbReference>
<feature type="compositionally biased region" description="Acidic residues" evidence="9">
    <location>
        <begin position="559"/>
        <end position="568"/>
    </location>
</feature>
<dbReference type="KEGG" id="tpal:117647362"/>
<dbReference type="InterPro" id="IPR005821">
    <property type="entry name" value="Ion_trans_dom"/>
</dbReference>
<dbReference type="CDD" id="cd00038">
    <property type="entry name" value="CAP_ED"/>
    <property type="match status" value="1"/>
</dbReference>
<name>A0A6P8Z582_THRPL</name>
<feature type="transmembrane region" description="Helical" evidence="10">
    <location>
        <begin position="107"/>
        <end position="130"/>
    </location>
</feature>
<dbReference type="Gene3D" id="2.60.120.10">
    <property type="entry name" value="Jelly Rolls"/>
    <property type="match status" value="1"/>
</dbReference>
<dbReference type="InterPro" id="IPR018488">
    <property type="entry name" value="cNMP-bd_CS"/>
</dbReference>
<dbReference type="Proteomes" id="UP000515158">
    <property type="component" value="Unplaced"/>
</dbReference>
<dbReference type="GO" id="GO:0005222">
    <property type="term" value="F:intracellularly cAMP-activated cation channel activity"/>
    <property type="evidence" value="ECO:0007669"/>
    <property type="project" value="TreeGrafter"/>
</dbReference>
<feature type="compositionally biased region" description="Basic and acidic residues" evidence="9">
    <location>
        <begin position="538"/>
        <end position="548"/>
    </location>
</feature>